<dbReference type="RefSeq" id="WP_023404105.1">
    <property type="nucleotide sequence ID" value="NZ_BAUJ01000026.1"/>
</dbReference>
<dbReference type="Proteomes" id="UP000017800">
    <property type="component" value="Unassembled WGS sequence"/>
</dbReference>
<dbReference type="eggNOG" id="COG3904">
    <property type="taxonomic scope" value="Bacteria"/>
</dbReference>
<dbReference type="AlphaFoldDB" id="V5FLJ2"/>
<evidence type="ECO:0000313" key="1">
    <source>
        <dbReference type="EMBL" id="GAD89742.1"/>
    </source>
</evidence>
<dbReference type="InterPro" id="IPR029045">
    <property type="entry name" value="ClpP/crotonase-like_dom_sf"/>
</dbReference>
<accession>V5FLJ2</accession>
<organism evidence="1 2">
    <name type="scientific">Vibrio halioticoli NBRC 102217</name>
    <dbReference type="NCBI Taxonomy" id="1219072"/>
    <lineage>
        <taxon>Bacteria</taxon>
        <taxon>Pseudomonadati</taxon>
        <taxon>Pseudomonadota</taxon>
        <taxon>Gammaproteobacteria</taxon>
        <taxon>Vibrionales</taxon>
        <taxon>Vibrionaceae</taxon>
        <taxon>Vibrio</taxon>
    </lineage>
</organism>
<comment type="caution">
    <text evidence="1">The sequence shown here is derived from an EMBL/GenBank/DDBJ whole genome shotgun (WGS) entry which is preliminary data.</text>
</comment>
<evidence type="ECO:0008006" key="3">
    <source>
        <dbReference type="Google" id="ProtNLM"/>
    </source>
</evidence>
<dbReference type="EMBL" id="BAUJ01000026">
    <property type="protein sequence ID" value="GAD89742.1"/>
    <property type="molecule type" value="Genomic_DNA"/>
</dbReference>
<keyword evidence="2" id="KW-1185">Reference proteome</keyword>
<dbReference type="SUPFAM" id="SSF52096">
    <property type="entry name" value="ClpP/crotonase"/>
    <property type="match status" value="1"/>
</dbReference>
<dbReference type="Gene3D" id="3.90.226.10">
    <property type="entry name" value="2-enoyl-CoA Hydratase, Chain A, domain 1"/>
    <property type="match status" value="1"/>
</dbReference>
<protein>
    <recommendedName>
        <fullName evidence="3">Clp protease</fullName>
    </recommendedName>
</protein>
<name>V5FLJ2_9VIBR</name>
<sequence>MNNIVKFIGCIRRYIIFITLISISFGAYSAQYKLYKHNNEANKSTLIINGNIENGEYGKFVKFISEITDNISSVILQSNGGYLNDAIEIANYINKSGWNTDVETYCNSCCVIIFLSGKHRTAYEKSHIGAHSPYYGDLKRDYRQDLKKSALYNRLFNILSRYLNDIKISKQIIDQMYDTPSRNRLELNTNNHDHPWEIITKSFLYS</sequence>
<gene>
    <name evidence="1" type="ORF">VHA01S_026_00480</name>
</gene>
<evidence type="ECO:0000313" key="2">
    <source>
        <dbReference type="Proteomes" id="UP000017800"/>
    </source>
</evidence>
<proteinExistence type="predicted"/>
<reference evidence="1 2" key="1">
    <citation type="submission" date="2013-11" db="EMBL/GenBank/DDBJ databases">
        <title>Whole genome shotgun sequence of Vibrio halioticoli NBRC 102217.</title>
        <authorList>
            <person name="Isaki S."/>
            <person name="Kimura A."/>
            <person name="Ohji S."/>
            <person name="Hosoyama A."/>
            <person name="Fujita N."/>
            <person name="Hashimoto M."/>
            <person name="Hosoyama Y."/>
            <person name="Yamazoe A."/>
        </authorList>
    </citation>
    <scope>NUCLEOTIDE SEQUENCE [LARGE SCALE GENOMIC DNA]</scope>
    <source>
        <strain evidence="1 2">NBRC 102217</strain>
    </source>
</reference>